<reference evidence="4 5" key="1">
    <citation type="journal article" date="2013" name="BMC Genomics">
        <title>Genomics-driven discovery of the pneumocandin biosynthetic gene cluster in the fungus Glarea lozoyensis.</title>
        <authorList>
            <person name="Chen L."/>
            <person name="Yue Q."/>
            <person name="Zhang X."/>
            <person name="Xiang M."/>
            <person name="Wang C."/>
            <person name="Li S."/>
            <person name="Che Y."/>
            <person name="Ortiz-Lopez F.J."/>
            <person name="Bills G.F."/>
            <person name="Liu X."/>
            <person name="An Z."/>
        </authorList>
    </citation>
    <scope>NUCLEOTIDE SEQUENCE [LARGE SCALE GENOMIC DNA]</scope>
    <source>
        <strain evidence="5">ATCC 20868 / MF5171</strain>
    </source>
</reference>
<accession>S3D471</accession>
<dbReference type="SUPFAM" id="SSF144232">
    <property type="entry name" value="HIT/MYND zinc finger-like"/>
    <property type="match status" value="1"/>
</dbReference>
<dbReference type="InterPro" id="IPR013087">
    <property type="entry name" value="Znf_C2H2_type"/>
</dbReference>
<dbReference type="OrthoDB" id="18412at2759"/>
<dbReference type="EMBL" id="KE145359">
    <property type="protein sequence ID" value="EPE32615.1"/>
    <property type="molecule type" value="Genomic_DNA"/>
</dbReference>
<evidence type="ECO:0000259" key="3">
    <source>
        <dbReference type="PROSITE" id="PS51083"/>
    </source>
</evidence>
<dbReference type="Proteomes" id="UP000016922">
    <property type="component" value="Unassembled WGS sequence"/>
</dbReference>
<dbReference type="PROSITE" id="PS51083">
    <property type="entry name" value="ZF_HIT"/>
    <property type="match status" value="1"/>
</dbReference>
<dbReference type="Pfam" id="PF04438">
    <property type="entry name" value="zf-HIT"/>
    <property type="match status" value="1"/>
</dbReference>
<feature type="region of interest" description="Disordered" evidence="2">
    <location>
        <begin position="90"/>
        <end position="117"/>
    </location>
</feature>
<feature type="region of interest" description="Disordered" evidence="2">
    <location>
        <begin position="157"/>
        <end position="176"/>
    </location>
</feature>
<organism evidence="4 5">
    <name type="scientific">Glarea lozoyensis (strain ATCC 20868 / MF5171)</name>
    <dbReference type="NCBI Taxonomy" id="1116229"/>
    <lineage>
        <taxon>Eukaryota</taxon>
        <taxon>Fungi</taxon>
        <taxon>Dikarya</taxon>
        <taxon>Ascomycota</taxon>
        <taxon>Pezizomycotina</taxon>
        <taxon>Leotiomycetes</taxon>
        <taxon>Helotiales</taxon>
        <taxon>Helotiaceae</taxon>
        <taxon>Glarea</taxon>
    </lineage>
</organism>
<sequence>MDTQTELPHIIKHKTVGGMTEEANDKADSQNVDESALHASAEESSSSESVAQRTKLCAVCHENESKYKCSTCYLPYCGVPCLKIHKATHTEDEVRPIPTPREPMPTLSDGPAPRAGTVAAANYQGPFAALDASEDLQVLFRTYPRLSAQLHMIDAATQPPTNQNGYNHDGKRKQKWTSDIGTQRGVDALHQAKEAEGKDGEGVREYYKLVLQILSGNSEVDAREIIQNEIAEQNAQMISDLLNNEVV</sequence>
<name>S3D471_GLAL2</name>
<dbReference type="InterPro" id="IPR007529">
    <property type="entry name" value="Znf_HIT"/>
</dbReference>
<dbReference type="GeneID" id="19466801"/>
<dbReference type="Gene3D" id="3.30.60.190">
    <property type="match status" value="1"/>
</dbReference>
<dbReference type="PROSITE" id="PS00028">
    <property type="entry name" value="ZINC_FINGER_C2H2_1"/>
    <property type="match status" value="1"/>
</dbReference>
<dbReference type="AlphaFoldDB" id="S3D471"/>
<proteinExistence type="predicted"/>
<evidence type="ECO:0000313" key="4">
    <source>
        <dbReference type="EMBL" id="EPE32615.1"/>
    </source>
</evidence>
<keyword evidence="5" id="KW-1185">Reference proteome</keyword>
<evidence type="ECO:0000313" key="5">
    <source>
        <dbReference type="Proteomes" id="UP000016922"/>
    </source>
</evidence>
<dbReference type="OMA" id="EAWNHDI"/>
<feature type="compositionally biased region" description="Low complexity" evidence="2">
    <location>
        <begin position="37"/>
        <end position="48"/>
    </location>
</feature>
<keyword evidence="1" id="KW-0479">Metal-binding</keyword>
<dbReference type="HOGENOM" id="CLU_063513_0_1_1"/>
<evidence type="ECO:0000256" key="2">
    <source>
        <dbReference type="SAM" id="MobiDB-lite"/>
    </source>
</evidence>
<dbReference type="eggNOG" id="ENOG502SF86">
    <property type="taxonomic scope" value="Eukaryota"/>
</dbReference>
<keyword evidence="1" id="KW-0862">Zinc</keyword>
<dbReference type="GO" id="GO:0008270">
    <property type="term" value="F:zinc ion binding"/>
    <property type="evidence" value="ECO:0007669"/>
    <property type="project" value="UniProtKB-UniRule"/>
</dbReference>
<evidence type="ECO:0000256" key="1">
    <source>
        <dbReference type="PROSITE-ProRule" id="PRU00453"/>
    </source>
</evidence>
<dbReference type="RefSeq" id="XP_008080627.1">
    <property type="nucleotide sequence ID" value="XM_008082436.1"/>
</dbReference>
<feature type="region of interest" description="Disordered" evidence="2">
    <location>
        <begin position="1"/>
        <end position="48"/>
    </location>
</feature>
<dbReference type="CDD" id="cd23024">
    <property type="entry name" value="zf-HIT_ZNHIT2-3"/>
    <property type="match status" value="1"/>
</dbReference>
<dbReference type="STRING" id="1116229.S3D471"/>
<dbReference type="KEGG" id="glz:GLAREA_07749"/>
<keyword evidence="1" id="KW-0863">Zinc-finger</keyword>
<protein>
    <submittedName>
        <fullName evidence="4">HIT/MYND zinc finger-like protein</fullName>
    </submittedName>
</protein>
<feature type="domain" description="HIT-type" evidence="3">
    <location>
        <begin position="57"/>
        <end position="90"/>
    </location>
</feature>
<gene>
    <name evidence="4" type="ORF">GLAREA_07749</name>
</gene>